<keyword evidence="4" id="KW-1003">Cell membrane</keyword>
<feature type="transmembrane region" description="Helical" evidence="8">
    <location>
        <begin position="74"/>
        <end position="91"/>
    </location>
</feature>
<feature type="transmembrane region" description="Helical" evidence="8">
    <location>
        <begin position="157"/>
        <end position="180"/>
    </location>
</feature>
<dbReference type="KEGG" id="mfol:DXT68_16615"/>
<keyword evidence="10" id="KW-1185">Reference proteome</keyword>
<keyword evidence="7 8" id="KW-0472">Membrane</keyword>
<feature type="transmembrane region" description="Helical" evidence="8">
    <location>
        <begin position="201"/>
        <end position="221"/>
    </location>
</feature>
<dbReference type="PATRIC" id="fig|104336.4.peg.1626"/>
<dbReference type="CDD" id="cd06550">
    <property type="entry name" value="TM_ABC_iron-siderophores_like"/>
    <property type="match status" value="1"/>
</dbReference>
<dbReference type="SUPFAM" id="SSF81345">
    <property type="entry name" value="ABC transporter involved in vitamin B12 uptake, BtuC"/>
    <property type="match status" value="1"/>
</dbReference>
<dbReference type="PANTHER" id="PTHR30472">
    <property type="entry name" value="FERRIC ENTEROBACTIN TRANSPORT SYSTEM PERMEASE PROTEIN"/>
    <property type="match status" value="1"/>
</dbReference>
<evidence type="ECO:0000256" key="6">
    <source>
        <dbReference type="ARBA" id="ARBA00022989"/>
    </source>
</evidence>
<comment type="similarity">
    <text evidence="2">Belongs to the binding-protein-dependent transport system permease family. FecCD subfamily.</text>
</comment>
<keyword evidence="6 8" id="KW-1133">Transmembrane helix</keyword>
<accession>A0A0F0KNK2</accession>
<dbReference type="AlphaFoldDB" id="A0A0F0KNK2"/>
<organism evidence="9 10">
    <name type="scientific">Microbacterium foliorum</name>
    <dbReference type="NCBI Taxonomy" id="104336"/>
    <lineage>
        <taxon>Bacteria</taxon>
        <taxon>Bacillati</taxon>
        <taxon>Actinomycetota</taxon>
        <taxon>Actinomycetes</taxon>
        <taxon>Micrococcales</taxon>
        <taxon>Microbacteriaceae</taxon>
        <taxon>Microbacterium</taxon>
    </lineage>
</organism>
<protein>
    <submittedName>
        <fullName evidence="9">Ferric enterobactin transport system permease protein FepD</fullName>
    </submittedName>
</protein>
<evidence type="ECO:0000256" key="2">
    <source>
        <dbReference type="ARBA" id="ARBA00007935"/>
    </source>
</evidence>
<feature type="transmembrane region" description="Helical" evidence="8">
    <location>
        <begin position="317"/>
        <end position="335"/>
    </location>
</feature>
<dbReference type="InterPro" id="IPR037294">
    <property type="entry name" value="ABC_BtuC-like"/>
</dbReference>
<evidence type="ECO:0000256" key="8">
    <source>
        <dbReference type="SAM" id="Phobius"/>
    </source>
</evidence>
<dbReference type="GeneID" id="94446018"/>
<dbReference type="EMBL" id="JYIU01000040">
    <property type="protein sequence ID" value="KJL21685.1"/>
    <property type="molecule type" value="Genomic_DNA"/>
</dbReference>
<dbReference type="GO" id="GO:0005886">
    <property type="term" value="C:plasma membrane"/>
    <property type="evidence" value="ECO:0007669"/>
    <property type="project" value="UniProtKB-SubCell"/>
</dbReference>
<feature type="transmembrane region" description="Helical" evidence="8">
    <location>
        <begin position="103"/>
        <end position="123"/>
    </location>
</feature>
<keyword evidence="3" id="KW-0813">Transport</keyword>
<dbReference type="GO" id="GO:0022857">
    <property type="term" value="F:transmembrane transporter activity"/>
    <property type="evidence" value="ECO:0007669"/>
    <property type="project" value="InterPro"/>
</dbReference>
<sequence>MTAPARTSRDPHRVSTRRVALVVALAAVTLVAAAFVGLTVGTKMVGLDTALDAILRFDGSDLQLVVRESRIPRTVLGLVVGLALGAAGAVMQGLTRNALADPGILGVNAGASVAVAIAVAALGIRDFPHLMAFALAGALVATIAVVLLGAAGGGSPVTLILSGVALAAVLGGITTALVLLNPTAFLQMRSWESGALAGRDLSILLAAGPMIALGLAVALLMTRGLDVLALGDETAAALGVRIGRLRAAAVVAVTLLAGTATAIAGPIAFLGLAAPHIARGVVGASQKAIVPLAAVIGAIVVVLGDVIGRVIIAPQEVPVGIVMAFVAAPFLIGIGRRRNPVQL</sequence>
<comment type="caution">
    <text evidence="9">The sequence shown here is derived from an EMBL/GenBank/DDBJ whole genome shotgun (WGS) entry which is preliminary data.</text>
</comment>
<evidence type="ECO:0000313" key="10">
    <source>
        <dbReference type="Proteomes" id="UP000033572"/>
    </source>
</evidence>
<dbReference type="Gene3D" id="1.10.3470.10">
    <property type="entry name" value="ABC transporter involved in vitamin B12 uptake, BtuC"/>
    <property type="match status" value="1"/>
</dbReference>
<evidence type="ECO:0000256" key="7">
    <source>
        <dbReference type="ARBA" id="ARBA00023136"/>
    </source>
</evidence>
<feature type="transmembrane region" description="Helical" evidence="8">
    <location>
        <begin position="20"/>
        <end position="40"/>
    </location>
</feature>
<evidence type="ECO:0000313" key="9">
    <source>
        <dbReference type="EMBL" id="KJL21685.1"/>
    </source>
</evidence>
<proteinExistence type="inferred from homology"/>
<dbReference type="GO" id="GO:0033214">
    <property type="term" value="P:siderophore-iron import into cell"/>
    <property type="evidence" value="ECO:0007669"/>
    <property type="project" value="TreeGrafter"/>
</dbReference>
<dbReference type="Pfam" id="PF01032">
    <property type="entry name" value="FecCD"/>
    <property type="match status" value="1"/>
</dbReference>
<dbReference type="PANTHER" id="PTHR30472:SF1">
    <property type="entry name" value="FE(3+) DICITRATE TRANSPORT SYSTEM PERMEASE PROTEIN FECC-RELATED"/>
    <property type="match status" value="1"/>
</dbReference>
<name>A0A0F0KNK2_9MICO</name>
<evidence type="ECO:0000256" key="4">
    <source>
        <dbReference type="ARBA" id="ARBA00022475"/>
    </source>
</evidence>
<evidence type="ECO:0000256" key="5">
    <source>
        <dbReference type="ARBA" id="ARBA00022692"/>
    </source>
</evidence>
<dbReference type="InterPro" id="IPR000522">
    <property type="entry name" value="ABC_transptr_permease_BtuC"/>
</dbReference>
<evidence type="ECO:0000256" key="1">
    <source>
        <dbReference type="ARBA" id="ARBA00004651"/>
    </source>
</evidence>
<reference evidence="9 10" key="1">
    <citation type="submission" date="2015-02" db="EMBL/GenBank/DDBJ databases">
        <title>Draft genome sequences of ten Microbacterium spp. with emphasis on heavy metal contaminated environments.</title>
        <authorList>
            <person name="Corretto E."/>
        </authorList>
    </citation>
    <scope>NUCLEOTIDE SEQUENCE [LARGE SCALE GENOMIC DNA]</scope>
    <source>
        <strain evidence="9 10">DSM 12966</strain>
    </source>
</reference>
<dbReference type="Proteomes" id="UP000033572">
    <property type="component" value="Unassembled WGS sequence"/>
</dbReference>
<feature type="transmembrane region" description="Helical" evidence="8">
    <location>
        <begin position="289"/>
        <end position="311"/>
    </location>
</feature>
<feature type="transmembrane region" description="Helical" evidence="8">
    <location>
        <begin position="130"/>
        <end position="151"/>
    </location>
</feature>
<dbReference type="RefSeq" id="WP_045253969.1">
    <property type="nucleotide sequence ID" value="NZ_CP031425.1"/>
</dbReference>
<evidence type="ECO:0000256" key="3">
    <source>
        <dbReference type="ARBA" id="ARBA00022448"/>
    </source>
</evidence>
<gene>
    <name evidence="9" type="primary">fepD_1</name>
    <name evidence="9" type="ORF">RN50_01583</name>
</gene>
<keyword evidence="5 8" id="KW-0812">Transmembrane</keyword>
<feature type="transmembrane region" description="Helical" evidence="8">
    <location>
        <begin position="247"/>
        <end position="277"/>
    </location>
</feature>
<comment type="subcellular location">
    <subcellularLocation>
        <location evidence="1">Cell membrane</location>
        <topology evidence="1">Multi-pass membrane protein</topology>
    </subcellularLocation>
</comment>